<gene>
    <name evidence="8" type="ORF">CH357_06635</name>
</gene>
<dbReference type="InterPro" id="IPR036249">
    <property type="entry name" value="Thioredoxin-like_sf"/>
</dbReference>
<keyword evidence="6" id="KW-1133">Transmembrane helix</keyword>
<keyword evidence="9" id="KW-1185">Reference proteome</keyword>
<evidence type="ECO:0000259" key="7">
    <source>
        <dbReference type="PROSITE" id="PS51352"/>
    </source>
</evidence>
<evidence type="ECO:0000313" key="9">
    <source>
        <dbReference type="Proteomes" id="UP000232196"/>
    </source>
</evidence>
<dbReference type="OrthoDB" id="117402at2"/>
<keyword evidence="6" id="KW-0812">Transmembrane</keyword>
<sequence length="355" mass="40416">MSEETSSTLLDRVFGQKFKATLPWVFLAYVLLSIHPIVKFFIPEHYMRIGTFGFYTISDVKKDNPAAYRKYLQENNQQMYRMFSQLASQEILKKEAAAKGVPVEELTKFGRGYEPVQDEVVAAYNQFKNEPGLKGKPLAAVQGEIVKYLKAVQADRERQSFFGRMREEYNTEIIGPELPPPTRVAIEASENPTIGPADAKVTIVEFSDFECPYCAMSQTTTKALREQYKDQIKWVFRDFPMDFHRNAMFAHVAANCAIPQGKYWQYNSLLFENGRKLEKGNVIRLAQQVGLDMGAFNRCIADEDKIKSEIEADMQAGQSYGVNGTPAFFINGILVEGNMPIQNFTKIIDEELKNN</sequence>
<dbReference type="RefSeq" id="WP_100705965.1">
    <property type="nucleotide sequence ID" value="NZ_NPDL01000003.1"/>
</dbReference>
<evidence type="ECO:0000256" key="1">
    <source>
        <dbReference type="ARBA" id="ARBA00005791"/>
    </source>
</evidence>
<comment type="similarity">
    <text evidence="1">Belongs to the thioredoxin family. DsbA subfamily.</text>
</comment>
<proteinExistence type="inferred from homology"/>
<dbReference type="Gene3D" id="3.40.30.10">
    <property type="entry name" value="Glutaredoxin"/>
    <property type="match status" value="1"/>
</dbReference>
<comment type="caution">
    <text evidence="8">The sequence shown here is derived from an EMBL/GenBank/DDBJ whole genome shotgun (WGS) entry which is preliminary data.</text>
</comment>
<evidence type="ECO:0000313" key="8">
    <source>
        <dbReference type="EMBL" id="PJZ26173.1"/>
    </source>
</evidence>
<dbReference type="SUPFAM" id="SSF52833">
    <property type="entry name" value="Thioredoxin-like"/>
    <property type="match status" value="1"/>
</dbReference>
<protein>
    <submittedName>
        <fullName evidence="8">Oxidoreductase</fullName>
    </submittedName>
</protein>
<keyword evidence="4" id="KW-1015">Disulfide bond</keyword>
<dbReference type="PANTHER" id="PTHR13887">
    <property type="entry name" value="GLUTATHIONE S-TRANSFERASE KAPPA"/>
    <property type="match status" value="1"/>
</dbReference>
<evidence type="ECO:0000256" key="2">
    <source>
        <dbReference type="ARBA" id="ARBA00022729"/>
    </source>
</evidence>
<dbReference type="AlphaFoldDB" id="A0A2M9XER5"/>
<keyword evidence="6" id="KW-0472">Membrane</keyword>
<feature type="domain" description="Thioredoxin" evidence="7">
    <location>
        <begin position="172"/>
        <end position="353"/>
    </location>
</feature>
<keyword evidence="5" id="KW-0676">Redox-active center</keyword>
<keyword evidence="2" id="KW-0732">Signal</keyword>
<organism evidence="8 9">
    <name type="scientific">Leptospira hartskeerlii</name>
    <dbReference type="NCBI Taxonomy" id="2023177"/>
    <lineage>
        <taxon>Bacteria</taxon>
        <taxon>Pseudomonadati</taxon>
        <taxon>Spirochaetota</taxon>
        <taxon>Spirochaetia</taxon>
        <taxon>Leptospirales</taxon>
        <taxon>Leptospiraceae</taxon>
        <taxon>Leptospira</taxon>
    </lineage>
</organism>
<dbReference type="GO" id="GO:0016491">
    <property type="term" value="F:oxidoreductase activity"/>
    <property type="evidence" value="ECO:0007669"/>
    <property type="project" value="UniProtKB-KW"/>
</dbReference>
<dbReference type="EMBL" id="NPDN01000003">
    <property type="protein sequence ID" value="PJZ26173.1"/>
    <property type="molecule type" value="Genomic_DNA"/>
</dbReference>
<dbReference type="Proteomes" id="UP000232196">
    <property type="component" value="Unassembled WGS sequence"/>
</dbReference>
<feature type="transmembrane region" description="Helical" evidence="6">
    <location>
        <begin position="20"/>
        <end position="42"/>
    </location>
</feature>
<dbReference type="Pfam" id="PF13462">
    <property type="entry name" value="Thioredoxin_4"/>
    <property type="match status" value="1"/>
</dbReference>
<name>A0A2M9XER5_9LEPT</name>
<dbReference type="PANTHER" id="PTHR13887:SF14">
    <property type="entry name" value="DISULFIDE BOND FORMATION PROTEIN D"/>
    <property type="match status" value="1"/>
</dbReference>
<keyword evidence="3" id="KW-0560">Oxidoreductase</keyword>
<dbReference type="InterPro" id="IPR012336">
    <property type="entry name" value="Thioredoxin-like_fold"/>
</dbReference>
<reference evidence="8 9" key="1">
    <citation type="submission" date="2017-07" db="EMBL/GenBank/DDBJ databases">
        <title>Leptospira spp. isolated from tropical soils.</title>
        <authorList>
            <person name="Thibeaux R."/>
            <person name="Iraola G."/>
            <person name="Ferres I."/>
            <person name="Bierque E."/>
            <person name="Girault D."/>
            <person name="Soupe-Gilbert M.-E."/>
            <person name="Picardeau M."/>
            <person name="Goarant C."/>
        </authorList>
    </citation>
    <scope>NUCLEOTIDE SEQUENCE [LARGE SCALE GENOMIC DNA]</scope>
    <source>
        <strain evidence="8 9">MCA1-C-A1</strain>
    </source>
</reference>
<dbReference type="PROSITE" id="PS51352">
    <property type="entry name" value="THIOREDOXIN_2"/>
    <property type="match status" value="1"/>
</dbReference>
<dbReference type="InterPro" id="IPR013766">
    <property type="entry name" value="Thioredoxin_domain"/>
</dbReference>
<evidence type="ECO:0000256" key="4">
    <source>
        <dbReference type="ARBA" id="ARBA00023157"/>
    </source>
</evidence>
<evidence type="ECO:0000256" key="3">
    <source>
        <dbReference type="ARBA" id="ARBA00023002"/>
    </source>
</evidence>
<evidence type="ECO:0000256" key="6">
    <source>
        <dbReference type="SAM" id="Phobius"/>
    </source>
</evidence>
<accession>A0A2M9XER5</accession>
<evidence type="ECO:0000256" key="5">
    <source>
        <dbReference type="ARBA" id="ARBA00023284"/>
    </source>
</evidence>